<organism evidence="2 3">
    <name type="scientific">Rathayibacter festucae DSM 15932</name>
    <dbReference type="NCBI Taxonomy" id="1328866"/>
    <lineage>
        <taxon>Bacteria</taxon>
        <taxon>Bacillati</taxon>
        <taxon>Actinomycetota</taxon>
        <taxon>Actinomycetes</taxon>
        <taxon>Micrococcales</taxon>
        <taxon>Microbacteriaceae</taxon>
        <taxon>Rathayibacter</taxon>
    </lineage>
</organism>
<reference evidence="2 3" key="1">
    <citation type="submission" date="2018-03" db="EMBL/GenBank/DDBJ databases">
        <title>Bacteriophage NCPPB3778 and a type I-E CRISPR drive the evolution of the US Biological Select Agent, Rathayibacter toxicus.</title>
        <authorList>
            <person name="Davis E.W.II."/>
            <person name="Tabima J.F."/>
            <person name="Weisberg A.J."/>
            <person name="Dantas Lopes L."/>
            <person name="Wiseman M.S."/>
            <person name="Wiseman M.S."/>
            <person name="Pupko T."/>
            <person name="Belcher M.S."/>
            <person name="Sechler A.J."/>
            <person name="Tancos M.A."/>
            <person name="Schroeder B.K."/>
            <person name="Murray T.D."/>
            <person name="Luster D.G."/>
            <person name="Schneider W.L."/>
            <person name="Rogers E."/>
            <person name="Andreote F.D."/>
            <person name="Grunwald N.J."/>
            <person name="Putnam M.L."/>
            <person name="Chang J.H."/>
        </authorList>
    </citation>
    <scope>NUCLEOTIDE SEQUENCE [LARGE SCALE GENOMIC DNA]</scope>
    <source>
        <strain evidence="2 3">DSM 15932</strain>
    </source>
</reference>
<evidence type="ECO:0000256" key="1">
    <source>
        <dbReference type="SAM" id="Phobius"/>
    </source>
</evidence>
<dbReference type="Proteomes" id="UP000285317">
    <property type="component" value="Chromosome"/>
</dbReference>
<accession>A0A3T0T2K1</accession>
<name>A0A3T0T2K1_9MICO</name>
<gene>
    <name evidence="2" type="ORF">C1I64_12945</name>
</gene>
<keyword evidence="1" id="KW-1133">Transmembrane helix</keyword>
<feature type="transmembrane region" description="Helical" evidence="1">
    <location>
        <begin position="136"/>
        <end position="155"/>
    </location>
</feature>
<keyword evidence="1" id="KW-0472">Membrane</keyword>
<evidence type="ECO:0000313" key="3">
    <source>
        <dbReference type="Proteomes" id="UP000285317"/>
    </source>
</evidence>
<feature type="transmembrane region" description="Helical" evidence="1">
    <location>
        <begin position="109"/>
        <end position="130"/>
    </location>
</feature>
<feature type="transmembrane region" description="Helical" evidence="1">
    <location>
        <begin position="64"/>
        <end position="88"/>
    </location>
</feature>
<proteinExistence type="predicted"/>
<dbReference type="EMBL" id="CP028137">
    <property type="protein sequence ID" value="AZZ52854.1"/>
    <property type="molecule type" value="Genomic_DNA"/>
</dbReference>
<feature type="transmembrane region" description="Helical" evidence="1">
    <location>
        <begin position="167"/>
        <end position="187"/>
    </location>
</feature>
<dbReference type="AlphaFoldDB" id="A0A3T0T2K1"/>
<evidence type="ECO:0000313" key="2">
    <source>
        <dbReference type="EMBL" id="AZZ52854.1"/>
    </source>
</evidence>
<sequence>MDPDDSPTLEQAPPQRRIVTTRTGAVVAVGVLGAVMRTEGAIYGTVLSITLIAVGWDKDTDLDVLLFLLGSVTVFWVAHLYSGTIARLPESDPTPRTVLAAVRDTARHSIGMIAAMVVPALLLALGPLGVLDEWTAYYLALGAGVAILAALGYLMSARRGSSWKRRVLSTLVTTLLGFVVVWLSTLVH</sequence>
<feature type="transmembrane region" description="Helical" evidence="1">
    <location>
        <begin position="25"/>
        <end position="52"/>
    </location>
</feature>
<dbReference type="KEGG" id="rfs:C1I64_12945"/>
<keyword evidence="1" id="KW-0812">Transmembrane</keyword>
<dbReference type="RefSeq" id="WP_127887472.1">
    <property type="nucleotide sequence ID" value="NZ_CP028137.1"/>
</dbReference>
<protein>
    <submittedName>
        <fullName evidence="2">Uncharacterized protein</fullName>
    </submittedName>
</protein>